<feature type="region of interest" description="Disordered" evidence="1">
    <location>
        <begin position="258"/>
        <end position="279"/>
    </location>
</feature>
<protein>
    <submittedName>
        <fullName evidence="2">Uncharacterized protein</fullName>
    </submittedName>
</protein>
<evidence type="ECO:0000256" key="1">
    <source>
        <dbReference type="SAM" id="MobiDB-lite"/>
    </source>
</evidence>
<dbReference type="EMBL" id="JAUIQD010000002">
    <property type="protein sequence ID" value="KAK3359459.1"/>
    <property type="molecule type" value="Genomic_DNA"/>
</dbReference>
<name>A0AAJ0HQ70_9PEZI</name>
<dbReference type="Proteomes" id="UP001275084">
    <property type="component" value="Unassembled WGS sequence"/>
</dbReference>
<sequence length="279" mass="31049">MAGDLHDAVIKRCETVVAEQLSDIRRGNNQVAADLAQGVHPRGSIKVESKDGGSHFPDGSWMHDDATELGVILEVSYSQKIQDLPFLADSYILDSNGLTQMVIGVDLEYRKNKGKEARVIVWRPKQTKKKGKTTLETKKTFEGIFRNADGSLADGKRILRIELKDFGNKLDCPGIQKAQGAITISFAQLYEMVRRGEASDQKRKRRRGSDEVLAGGSKKQMVRPAPERLTTQDEERFVAAEEEVDNSAIRMETISQSRITSWAGSEDRACRTNGPIRSD</sequence>
<proteinExistence type="predicted"/>
<dbReference type="AlphaFoldDB" id="A0AAJ0HQ70"/>
<accession>A0AAJ0HQ70</accession>
<gene>
    <name evidence="2" type="ORF">B0T25DRAFT_99087</name>
</gene>
<evidence type="ECO:0000313" key="3">
    <source>
        <dbReference type="Proteomes" id="UP001275084"/>
    </source>
</evidence>
<comment type="caution">
    <text evidence="2">The sequence shown here is derived from an EMBL/GenBank/DDBJ whole genome shotgun (WGS) entry which is preliminary data.</text>
</comment>
<keyword evidence="3" id="KW-1185">Reference proteome</keyword>
<reference evidence="2" key="2">
    <citation type="submission" date="2023-06" db="EMBL/GenBank/DDBJ databases">
        <authorList>
            <consortium name="Lawrence Berkeley National Laboratory"/>
            <person name="Haridas S."/>
            <person name="Hensen N."/>
            <person name="Bonometti L."/>
            <person name="Westerberg I."/>
            <person name="Brannstrom I.O."/>
            <person name="Guillou S."/>
            <person name="Cros-Aarteil S."/>
            <person name="Calhoun S."/>
            <person name="Kuo A."/>
            <person name="Mondo S."/>
            <person name="Pangilinan J."/>
            <person name="Riley R."/>
            <person name="Labutti K."/>
            <person name="Andreopoulos B."/>
            <person name="Lipzen A."/>
            <person name="Chen C."/>
            <person name="Yanf M."/>
            <person name="Daum C."/>
            <person name="Ng V."/>
            <person name="Clum A."/>
            <person name="Steindorff A."/>
            <person name="Ohm R."/>
            <person name="Martin F."/>
            <person name="Silar P."/>
            <person name="Natvig D."/>
            <person name="Lalanne C."/>
            <person name="Gautier V."/>
            <person name="Ament-Velasquez S.L."/>
            <person name="Kruys A."/>
            <person name="Hutchinson M.I."/>
            <person name="Powell A.J."/>
            <person name="Barry K."/>
            <person name="Miller A.N."/>
            <person name="Grigoriev I.V."/>
            <person name="Debuchy R."/>
            <person name="Gladieux P."/>
            <person name="Thoren M.H."/>
            <person name="Johannesson H."/>
        </authorList>
    </citation>
    <scope>NUCLEOTIDE SEQUENCE</scope>
    <source>
        <strain evidence="2">CBS 955.72</strain>
    </source>
</reference>
<evidence type="ECO:0000313" key="2">
    <source>
        <dbReference type="EMBL" id="KAK3359459.1"/>
    </source>
</evidence>
<reference evidence="2" key="1">
    <citation type="journal article" date="2023" name="Mol. Phylogenet. Evol.">
        <title>Genome-scale phylogeny and comparative genomics of the fungal order Sordariales.</title>
        <authorList>
            <person name="Hensen N."/>
            <person name="Bonometti L."/>
            <person name="Westerberg I."/>
            <person name="Brannstrom I.O."/>
            <person name="Guillou S."/>
            <person name="Cros-Aarteil S."/>
            <person name="Calhoun S."/>
            <person name="Haridas S."/>
            <person name="Kuo A."/>
            <person name="Mondo S."/>
            <person name="Pangilinan J."/>
            <person name="Riley R."/>
            <person name="LaButti K."/>
            <person name="Andreopoulos B."/>
            <person name="Lipzen A."/>
            <person name="Chen C."/>
            <person name="Yan M."/>
            <person name="Daum C."/>
            <person name="Ng V."/>
            <person name="Clum A."/>
            <person name="Steindorff A."/>
            <person name="Ohm R.A."/>
            <person name="Martin F."/>
            <person name="Silar P."/>
            <person name="Natvig D.O."/>
            <person name="Lalanne C."/>
            <person name="Gautier V."/>
            <person name="Ament-Velasquez S.L."/>
            <person name="Kruys A."/>
            <person name="Hutchinson M.I."/>
            <person name="Powell A.J."/>
            <person name="Barry K."/>
            <person name="Miller A.N."/>
            <person name="Grigoriev I.V."/>
            <person name="Debuchy R."/>
            <person name="Gladieux P."/>
            <person name="Hiltunen Thoren M."/>
            <person name="Johannesson H."/>
        </authorList>
    </citation>
    <scope>NUCLEOTIDE SEQUENCE</scope>
    <source>
        <strain evidence="2">CBS 955.72</strain>
    </source>
</reference>
<organism evidence="2 3">
    <name type="scientific">Lasiosphaeria hispida</name>
    <dbReference type="NCBI Taxonomy" id="260671"/>
    <lineage>
        <taxon>Eukaryota</taxon>
        <taxon>Fungi</taxon>
        <taxon>Dikarya</taxon>
        <taxon>Ascomycota</taxon>
        <taxon>Pezizomycotina</taxon>
        <taxon>Sordariomycetes</taxon>
        <taxon>Sordariomycetidae</taxon>
        <taxon>Sordariales</taxon>
        <taxon>Lasiosphaeriaceae</taxon>
        <taxon>Lasiosphaeria</taxon>
    </lineage>
</organism>
<feature type="region of interest" description="Disordered" evidence="1">
    <location>
        <begin position="197"/>
        <end position="235"/>
    </location>
</feature>